<evidence type="ECO:0000256" key="1">
    <source>
        <dbReference type="ARBA" id="ARBA00009547"/>
    </source>
</evidence>
<dbReference type="GO" id="GO:0003676">
    <property type="term" value="F:nucleic acid binding"/>
    <property type="evidence" value="ECO:0007669"/>
    <property type="project" value="InterPro"/>
</dbReference>
<dbReference type="PANTHER" id="PTHR33146">
    <property type="entry name" value="ENDONUCLEASE 4"/>
    <property type="match status" value="1"/>
</dbReference>
<sequence length="318" mass="34175">MMMKGITAVLALTSGAYAWGASGHEAVGYIAMQFLAPKALAFVKSSLGSTYSQSLGVAAPWADNVRSQSAYGWSSTLHYVNALDNPPSSCSVSQSRDCPDNNCILGAIANYTTRVVNTSLSATQRQEALKFLDHLIGDIGQPLHVENVEAGGNGISVRCNGATSNLHSVWDSELVNKLLSNNYGNSVTRWVNALVTRIKSGAYRSQAASWIPCSSTTATARDVDTDIKADIDALLNPHPLTKRAITPLACPLVWAKESNALDCSYVFSYPSFSDLCTSSYYTNAVPHIELQIAKQGYRLAAWLNVLFDGTTGVETSYE</sequence>
<evidence type="ECO:0000256" key="6">
    <source>
        <dbReference type="ARBA" id="ARBA00023157"/>
    </source>
</evidence>
<name>A0A0W0FJ34_MONRR</name>
<organism evidence="9 10">
    <name type="scientific">Moniliophthora roreri</name>
    <name type="common">Frosty pod rot fungus</name>
    <name type="synonym">Monilia roreri</name>
    <dbReference type="NCBI Taxonomy" id="221103"/>
    <lineage>
        <taxon>Eukaryota</taxon>
        <taxon>Fungi</taxon>
        <taxon>Dikarya</taxon>
        <taxon>Basidiomycota</taxon>
        <taxon>Agaricomycotina</taxon>
        <taxon>Agaricomycetes</taxon>
        <taxon>Agaricomycetidae</taxon>
        <taxon>Agaricales</taxon>
        <taxon>Marasmiineae</taxon>
        <taxon>Marasmiaceae</taxon>
        <taxon>Moniliophthora</taxon>
    </lineage>
</organism>
<dbReference type="Gene3D" id="1.10.575.10">
    <property type="entry name" value="P1 Nuclease"/>
    <property type="match status" value="1"/>
</dbReference>
<keyword evidence="7" id="KW-0325">Glycoprotein</keyword>
<dbReference type="AlphaFoldDB" id="A0A0W0FJ34"/>
<reference evidence="9 10" key="1">
    <citation type="submission" date="2015-12" db="EMBL/GenBank/DDBJ databases">
        <title>Draft genome sequence of Moniliophthora roreri, the causal agent of frosty pod rot of cacao.</title>
        <authorList>
            <person name="Aime M.C."/>
            <person name="Diaz-Valderrama J.R."/>
            <person name="Kijpornyongpan T."/>
            <person name="Phillips-Mora W."/>
        </authorList>
    </citation>
    <scope>NUCLEOTIDE SEQUENCE [LARGE SCALE GENOMIC DNA]</scope>
    <source>
        <strain evidence="9 10">MCA 2952</strain>
    </source>
</reference>
<evidence type="ECO:0000256" key="3">
    <source>
        <dbReference type="ARBA" id="ARBA00022723"/>
    </source>
</evidence>
<keyword evidence="5" id="KW-0378">Hydrolase</keyword>
<evidence type="ECO:0000313" key="9">
    <source>
        <dbReference type="EMBL" id="KTB36345.1"/>
    </source>
</evidence>
<evidence type="ECO:0000313" key="10">
    <source>
        <dbReference type="Proteomes" id="UP000054988"/>
    </source>
</evidence>
<accession>A0A0W0FJ34</accession>
<evidence type="ECO:0000256" key="2">
    <source>
        <dbReference type="ARBA" id="ARBA00022722"/>
    </source>
</evidence>
<gene>
    <name evidence="9" type="ORF">WG66_11034</name>
</gene>
<dbReference type="GO" id="GO:0004519">
    <property type="term" value="F:endonuclease activity"/>
    <property type="evidence" value="ECO:0007669"/>
    <property type="project" value="UniProtKB-KW"/>
</dbReference>
<dbReference type="GO" id="GO:0046872">
    <property type="term" value="F:metal ion binding"/>
    <property type="evidence" value="ECO:0007669"/>
    <property type="project" value="UniProtKB-KW"/>
</dbReference>
<dbReference type="Proteomes" id="UP000054988">
    <property type="component" value="Unassembled WGS sequence"/>
</dbReference>
<evidence type="ECO:0008006" key="11">
    <source>
        <dbReference type="Google" id="ProtNLM"/>
    </source>
</evidence>
<dbReference type="GO" id="GO:0016788">
    <property type="term" value="F:hydrolase activity, acting on ester bonds"/>
    <property type="evidence" value="ECO:0007669"/>
    <property type="project" value="InterPro"/>
</dbReference>
<evidence type="ECO:0000256" key="7">
    <source>
        <dbReference type="ARBA" id="ARBA00023180"/>
    </source>
</evidence>
<evidence type="ECO:0000256" key="8">
    <source>
        <dbReference type="SAM" id="SignalP"/>
    </source>
</evidence>
<dbReference type="InterPro" id="IPR003154">
    <property type="entry name" value="S1/P1nuclease"/>
</dbReference>
<evidence type="ECO:0000256" key="5">
    <source>
        <dbReference type="ARBA" id="ARBA00022801"/>
    </source>
</evidence>
<dbReference type="SUPFAM" id="SSF48537">
    <property type="entry name" value="Phospholipase C/P1 nuclease"/>
    <property type="match status" value="1"/>
</dbReference>
<keyword evidence="2" id="KW-0540">Nuclease</keyword>
<keyword evidence="4" id="KW-0255">Endonuclease</keyword>
<keyword evidence="8" id="KW-0732">Signal</keyword>
<comment type="caution">
    <text evidence="9">The sequence shown here is derived from an EMBL/GenBank/DDBJ whole genome shotgun (WGS) entry which is preliminary data.</text>
</comment>
<dbReference type="InterPro" id="IPR008947">
    <property type="entry name" value="PLipase_C/P1_nuclease_dom_sf"/>
</dbReference>
<keyword evidence="3" id="KW-0479">Metal-binding</keyword>
<feature type="signal peptide" evidence="8">
    <location>
        <begin position="1"/>
        <end position="18"/>
    </location>
</feature>
<feature type="chain" id="PRO_5006901821" description="Nuclease Le1" evidence="8">
    <location>
        <begin position="19"/>
        <end position="318"/>
    </location>
</feature>
<dbReference type="GO" id="GO:0006308">
    <property type="term" value="P:DNA catabolic process"/>
    <property type="evidence" value="ECO:0007669"/>
    <property type="project" value="InterPro"/>
</dbReference>
<comment type="similarity">
    <text evidence="1">Belongs to the nuclease type I family.</text>
</comment>
<dbReference type="eggNOG" id="ENOG502QRXU">
    <property type="taxonomic scope" value="Eukaryota"/>
</dbReference>
<proteinExistence type="inferred from homology"/>
<protein>
    <recommendedName>
        <fullName evidence="11">Nuclease Le1</fullName>
    </recommendedName>
</protein>
<dbReference type="Pfam" id="PF02265">
    <property type="entry name" value="S1-P1_nuclease"/>
    <property type="match status" value="1"/>
</dbReference>
<dbReference type="PANTHER" id="PTHR33146:SF26">
    <property type="entry name" value="ENDONUCLEASE 4"/>
    <property type="match status" value="1"/>
</dbReference>
<dbReference type="CDD" id="cd11010">
    <property type="entry name" value="S1-P1_nuclease"/>
    <property type="match status" value="1"/>
</dbReference>
<keyword evidence="6" id="KW-1015">Disulfide bond</keyword>
<evidence type="ECO:0000256" key="4">
    <source>
        <dbReference type="ARBA" id="ARBA00022759"/>
    </source>
</evidence>
<dbReference type="EMBL" id="LATX01001909">
    <property type="protein sequence ID" value="KTB36345.1"/>
    <property type="molecule type" value="Genomic_DNA"/>
</dbReference>